<dbReference type="InterPro" id="IPR010982">
    <property type="entry name" value="Lambda_DNA-bd_dom_sf"/>
</dbReference>
<keyword evidence="3" id="KW-1185">Reference proteome</keyword>
<dbReference type="SUPFAM" id="SSF47413">
    <property type="entry name" value="lambda repressor-like DNA-binding domains"/>
    <property type="match status" value="1"/>
</dbReference>
<feature type="domain" description="HTH cro/C1-type" evidence="1">
    <location>
        <begin position="20"/>
        <end position="76"/>
    </location>
</feature>
<dbReference type="Proteomes" id="UP000003963">
    <property type="component" value="Unassembled WGS sequence"/>
</dbReference>
<name>D9WII3_9ACTN</name>
<gene>
    <name evidence="2" type="ORF">SSOG_05255</name>
</gene>
<organism evidence="2 3">
    <name type="scientific">Streptomyces himastatinicus ATCC 53653</name>
    <dbReference type="NCBI Taxonomy" id="457427"/>
    <lineage>
        <taxon>Bacteria</taxon>
        <taxon>Bacillati</taxon>
        <taxon>Actinomycetota</taxon>
        <taxon>Actinomycetes</taxon>
        <taxon>Kitasatosporales</taxon>
        <taxon>Streptomycetaceae</taxon>
        <taxon>Streptomyces</taxon>
        <taxon>Streptomyces violaceusniger group</taxon>
    </lineage>
</organism>
<dbReference type="PROSITE" id="PS50943">
    <property type="entry name" value="HTH_CROC1"/>
    <property type="match status" value="1"/>
</dbReference>
<protein>
    <submittedName>
        <fullName evidence="2">Putative regulatory protein</fullName>
    </submittedName>
</protein>
<dbReference type="RefSeq" id="WP_009717345.1">
    <property type="nucleotide sequence ID" value="NZ_GG657754.1"/>
</dbReference>
<dbReference type="AlphaFoldDB" id="D9WII3"/>
<dbReference type="InterPro" id="IPR043917">
    <property type="entry name" value="DUF5753"/>
</dbReference>
<dbReference type="SMART" id="SM00530">
    <property type="entry name" value="HTH_XRE"/>
    <property type="match status" value="1"/>
</dbReference>
<dbReference type="HOGENOM" id="CLU_055817_2_0_11"/>
<reference evidence="2 3" key="1">
    <citation type="submission" date="2009-02" db="EMBL/GenBank/DDBJ databases">
        <title>Annotation of Streptomyces hygroscopicus strain ATCC 53653.</title>
        <authorList>
            <consortium name="The Broad Institute Genome Sequencing Platform"/>
            <consortium name="Broad Institute Microbial Sequencing Center"/>
            <person name="Fischbach M."/>
            <person name="Godfrey P."/>
            <person name="Ward D."/>
            <person name="Young S."/>
            <person name="Zeng Q."/>
            <person name="Koehrsen M."/>
            <person name="Alvarado L."/>
            <person name="Berlin A.M."/>
            <person name="Bochicchio J."/>
            <person name="Borenstein D."/>
            <person name="Chapman S.B."/>
            <person name="Chen Z."/>
            <person name="Engels R."/>
            <person name="Freedman E."/>
            <person name="Gellesch M."/>
            <person name="Goldberg J."/>
            <person name="Griggs A."/>
            <person name="Gujja S."/>
            <person name="Heilman E.R."/>
            <person name="Heiman D.I."/>
            <person name="Hepburn T.A."/>
            <person name="Howarth C."/>
            <person name="Jen D."/>
            <person name="Larson L."/>
            <person name="Lewis B."/>
            <person name="Mehta T."/>
            <person name="Park D."/>
            <person name="Pearson M."/>
            <person name="Richards J."/>
            <person name="Roberts A."/>
            <person name="Saif S."/>
            <person name="Shea T.D."/>
            <person name="Shenoy N."/>
            <person name="Sisk P."/>
            <person name="Stolte C."/>
            <person name="Sykes S.N."/>
            <person name="Thomson T."/>
            <person name="Walk T."/>
            <person name="White J."/>
            <person name="Yandava C."/>
            <person name="Straight P."/>
            <person name="Clardy J."/>
            <person name="Hung D."/>
            <person name="Kolter R."/>
            <person name="Mekalanos J."/>
            <person name="Walker S."/>
            <person name="Walsh C.T."/>
            <person name="Wieland-Brown L.C."/>
            <person name="Haas B."/>
            <person name="Nusbaum C."/>
            <person name="Birren B."/>
        </authorList>
    </citation>
    <scope>NUCLEOTIDE SEQUENCE [LARGE SCALE GENOMIC DNA]</scope>
    <source>
        <strain evidence="2 3">ATCC 53653</strain>
    </source>
</reference>
<dbReference type="Gene3D" id="1.10.260.40">
    <property type="entry name" value="lambda repressor-like DNA-binding domains"/>
    <property type="match status" value="1"/>
</dbReference>
<evidence type="ECO:0000313" key="3">
    <source>
        <dbReference type="Proteomes" id="UP000003963"/>
    </source>
</evidence>
<dbReference type="STRING" id="457427.SSOG_05255"/>
<dbReference type="GO" id="GO:0003677">
    <property type="term" value="F:DNA binding"/>
    <property type="evidence" value="ECO:0007669"/>
    <property type="project" value="InterPro"/>
</dbReference>
<evidence type="ECO:0000259" key="1">
    <source>
        <dbReference type="PROSITE" id="PS50943"/>
    </source>
</evidence>
<sequence length="282" mass="31074">MSSSPSSSVIEARKALANRLVEIRKGAGLTGAELAARCGWHESKTSRIQNGRTVPSEEDLRAWCAACGADDQVPDLIATSRAVDSMYTEWRRTEHSGLRAEQESVAPLYQRTSLFRVYASRVLPGMVQTPEYTTAVLRSIQRHRVLVDDVEDAVDARMDRQRMLFSGRHHFGLLIEEYVLYAAVCDSSTMAGQLGQLITAASSPFVSLGIIPMGTERPHLPVEDFYMFDEAEVAVELTSGYLRITRPPEIAEYVRTFAAFASMAAHGPHARSLITKAINALG</sequence>
<evidence type="ECO:0000313" key="2">
    <source>
        <dbReference type="EMBL" id="EFL25541.1"/>
    </source>
</evidence>
<dbReference type="OrthoDB" id="4966777at2"/>
<dbReference type="InterPro" id="IPR001387">
    <property type="entry name" value="Cro/C1-type_HTH"/>
</dbReference>
<dbReference type="CDD" id="cd00093">
    <property type="entry name" value="HTH_XRE"/>
    <property type="match status" value="1"/>
</dbReference>
<proteinExistence type="predicted"/>
<dbReference type="Pfam" id="PF19054">
    <property type="entry name" value="DUF5753"/>
    <property type="match status" value="1"/>
</dbReference>
<accession>D9WII3</accession>
<dbReference type="Pfam" id="PF13560">
    <property type="entry name" value="HTH_31"/>
    <property type="match status" value="1"/>
</dbReference>
<dbReference type="EMBL" id="GG657754">
    <property type="protein sequence ID" value="EFL25541.1"/>
    <property type="molecule type" value="Genomic_DNA"/>
</dbReference>